<proteinExistence type="predicted"/>
<evidence type="ECO:0000313" key="2">
    <source>
        <dbReference type="Proteomes" id="UP000588098"/>
    </source>
</evidence>
<reference evidence="1 2" key="1">
    <citation type="submission" date="2020-08" db="EMBL/GenBank/DDBJ databases">
        <title>Genomic Encyclopedia of Type Strains, Phase III (KMG-III): the genomes of soil and plant-associated and newly described type strains.</title>
        <authorList>
            <person name="Whitman W."/>
        </authorList>
    </citation>
    <scope>NUCLEOTIDE SEQUENCE [LARGE SCALE GENOMIC DNA]</scope>
    <source>
        <strain evidence="1 2">CECT 8305</strain>
    </source>
</reference>
<organism evidence="1 2">
    <name type="scientific">Streptomyces zagrosensis</name>
    <dbReference type="NCBI Taxonomy" id="1042984"/>
    <lineage>
        <taxon>Bacteria</taxon>
        <taxon>Bacillati</taxon>
        <taxon>Actinomycetota</taxon>
        <taxon>Actinomycetes</taxon>
        <taxon>Kitasatosporales</taxon>
        <taxon>Streptomycetaceae</taxon>
        <taxon>Streptomyces</taxon>
    </lineage>
</organism>
<accession>A0A7W9QEX9</accession>
<protein>
    <submittedName>
        <fullName evidence="1">Uncharacterized protein</fullName>
    </submittedName>
</protein>
<dbReference type="AlphaFoldDB" id="A0A7W9QEX9"/>
<keyword evidence="2" id="KW-1185">Reference proteome</keyword>
<gene>
    <name evidence="1" type="ORF">FHS42_006115</name>
</gene>
<dbReference type="EMBL" id="JACHJL010000020">
    <property type="protein sequence ID" value="MBB5939023.1"/>
    <property type="molecule type" value="Genomic_DNA"/>
</dbReference>
<name>A0A7W9QEX9_9ACTN</name>
<sequence>MAAQQPYAVRFSAPAAKVLEALPEAVEDMV</sequence>
<comment type="caution">
    <text evidence="1">The sequence shown here is derived from an EMBL/GenBank/DDBJ whole genome shotgun (WGS) entry which is preliminary data.</text>
</comment>
<evidence type="ECO:0000313" key="1">
    <source>
        <dbReference type="EMBL" id="MBB5939023.1"/>
    </source>
</evidence>
<dbReference type="Proteomes" id="UP000588098">
    <property type="component" value="Unassembled WGS sequence"/>
</dbReference>